<dbReference type="EMBL" id="JAGFNY010000027">
    <property type="protein sequence ID" value="MBW7570726.1"/>
    <property type="molecule type" value="Genomic_DNA"/>
</dbReference>
<evidence type="ECO:0000256" key="2">
    <source>
        <dbReference type="ARBA" id="ARBA00023315"/>
    </source>
</evidence>
<dbReference type="Pfam" id="PF08545">
    <property type="entry name" value="ACP_syn_III"/>
    <property type="match status" value="1"/>
</dbReference>
<dbReference type="InterPro" id="IPR013747">
    <property type="entry name" value="ACP_syn_III_C"/>
</dbReference>
<evidence type="ECO:0000256" key="1">
    <source>
        <dbReference type="ARBA" id="ARBA00022679"/>
    </source>
</evidence>
<evidence type="ECO:0000259" key="3">
    <source>
        <dbReference type="Pfam" id="PF08541"/>
    </source>
</evidence>
<evidence type="ECO:0000313" key="6">
    <source>
        <dbReference type="Proteomes" id="UP000731465"/>
    </source>
</evidence>
<evidence type="ECO:0008006" key="7">
    <source>
        <dbReference type="Google" id="ProtNLM"/>
    </source>
</evidence>
<dbReference type="SUPFAM" id="SSF53901">
    <property type="entry name" value="Thiolase-like"/>
    <property type="match status" value="1"/>
</dbReference>
<feature type="domain" description="Beta-ketoacyl-[acyl-carrier-protein] synthase III C-terminal" evidence="3">
    <location>
        <begin position="246"/>
        <end position="326"/>
    </location>
</feature>
<name>A0ABS7DHZ5_9GAMM</name>
<reference evidence="5 6" key="1">
    <citation type="submission" date="2021-03" db="EMBL/GenBank/DDBJ databases">
        <title>Succinivibrio sp. nov. isolated from feces of cow.</title>
        <authorList>
            <person name="Choi J.-Y."/>
        </authorList>
    </citation>
    <scope>NUCLEOTIDE SEQUENCE [LARGE SCALE GENOMIC DNA]</scope>
    <source>
        <strain evidence="5 6">AGMB01872</strain>
    </source>
</reference>
<dbReference type="InterPro" id="IPR013751">
    <property type="entry name" value="ACP_syn_III_N"/>
</dbReference>
<dbReference type="PANTHER" id="PTHR34069:SF2">
    <property type="entry name" value="BETA-KETOACYL-[ACYL-CARRIER-PROTEIN] SYNTHASE III"/>
    <property type="match status" value="1"/>
</dbReference>
<evidence type="ECO:0000259" key="4">
    <source>
        <dbReference type="Pfam" id="PF08545"/>
    </source>
</evidence>
<sequence length="342" mass="38101">MDHIFNHVKIEAISGVVGKNPLNVQKLANSFCIPEKRIKRFIKTNGFEHLRVLSDNLSFGDMCVKASQSLLDSLNIPPSKIESFICASHSHDYFIPGTSYTIQNRIGLTKDCFLSDTVQSCPGFIFSIIHACSLIESNLCKNVLLCVGDIVDRRYPLSEDLSDYDSYLENSDGCACILFSYSHENNPIHISTQSYGEFYRSAFSPNFGMRSTRISVGCDKYRVDGNIMNSFVLDTVSKHFASFISNNKICMDELDYIVFQQTGNALIKALGSVLELPEEKCPFVSKEYGNMSSASIPISVLKLNENHKKTRSLVLHSFGVGLASAICKLNLNNTVFSSIIEM</sequence>
<dbReference type="PANTHER" id="PTHR34069">
    <property type="entry name" value="3-OXOACYL-[ACYL-CARRIER-PROTEIN] SYNTHASE 3"/>
    <property type="match status" value="1"/>
</dbReference>
<keyword evidence="1" id="KW-0808">Transferase</keyword>
<proteinExistence type="predicted"/>
<dbReference type="InterPro" id="IPR016039">
    <property type="entry name" value="Thiolase-like"/>
</dbReference>
<protein>
    <recommendedName>
        <fullName evidence="7">Beta-ketoacyl-[acyl-carrier-protein] synthase III</fullName>
    </recommendedName>
</protein>
<dbReference type="Pfam" id="PF08541">
    <property type="entry name" value="ACP_syn_III_C"/>
    <property type="match status" value="1"/>
</dbReference>
<dbReference type="Proteomes" id="UP000731465">
    <property type="component" value="Unassembled WGS sequence"/>
</dbReference>
<feature type="domain" description="Beta-ketoacyl-[acyl-carrier-protein] synthase III N-terminal" evidence="4">
    <location>
        <begin position="116"/>
        <end position="192"/>
    </location>
</feature>
<evidence type="ECO:0000313" key="5">
    <source>
        <dbReference type="EMBL" id="MBW7570726.1"/>
    </source>
</evidence>
<dbReference type="Gene3D" id="3.40.47.10">
    <property type="match status" value="1"/>
</dbReference>
<keyword evidence="6" id="KW-1185">Reference proteome</keyword>
<gene>
    <name evidence="5" type="ORF">J5V48_07460</name>
</gene>
<dbReference type="RefSeq" id="WP_219937951.1">
    <property type="nucleotide sequence ID" value="NZ_JAGFNY010000027.1"/>
</dbReference>
<accession>A0ABS7DHZ5</accession>
<comment type="caution">
    <text evidence="5">The sequence shown here is derived from an EMBL/GenBank/DDBJ whole genome shotgun (WGS) entry which is preliminary data.</text>
</comment>
<keyword evidence="2" id="KW-0012">Acyltransferase</keyword>
<organism evidence="5 6">
    <name type="scientific">Succinivibrio faecicola</name>
    <dbReference type="NCBI Taxonomy" id="2820300"/>
    <lineage>
        <taxon>Bacteria</taxon>
        <taxon>Pseudomonadati</taxon>
        <taxon>Pseudomonadota</taxon>
        <taxon>Gammaproteobacteria</taxon>
        <taxon>Aeromonadales</taxon>
        <taxon>Succinivibrionaceae</taxon>
        <taxon>Succinivibrio</taxon>
    </lineage>
</organism>